<evidence type="ECO:0000256" key="2">
    <source>
        <dbReference type="SAM" id="SignalP"/>
    </source>
</evidence>
<feature type="signal peptide" evidence="2">
    <location>
        <begin position="1"/>
        <end position="19"/>
    </location>
</feature>
<keyword evidence="2" id="KW-0732">Signal</keyword>
<feature type="compositionally biased region" description="Polar residues" evidence="1">
    <location>
        <begin position="58"/>
        <end position="67"/>
    </location>
</feature>
<gene>
    <name evidence="3" type="ORF">L596_006841</name>
</gene>
<comment type="caution">
    <text evidence="3">The sequence shown here is derived from an EMBL/GenBank/DDBJ whole genome shotgun (WGS) entry which is preliminary data.</text>
</comment>
<name>A0A4U5P741_STECR</name>
<sequence length="129" mass="14258">MSLFLFSCLLFSFSTLSKGDSGTDFVYPKQTRPKKLDFCVRCSRVVIRSGAPSRVFSDQTFDASDSPFSPRPNYKSGRSPLLGGQNVFDLQRGRSPEAPSGGKHLSKLGCSQEKLEQPLFSPQPLCFAR</sequence>
<reference evidence="3" key="1">
    <citation type="submission" date="2013-11" db="EMBL/GenBank/DDBJ databases">
        <authorList>
            <person name="Sternberg P."/>
            <person name="Dillman A."/>
            <person name="Macchietto M."/>
        </authorList>
    </citation>
    <scope>NUCLEOTIDE SEQUENCE</scope>
    <source>
        <strain evidence="3">ALL</strain>
    </source>
</reference>
<feature type="chain" id="PRO_5020740788" evidence="2">
    <location>
        <begin position="20"/>
        <end position="129"/>
    </location>
</feature>
<dbReference type="EMBL" id="AZBU02000002">
    <property type="protein sequence ID" value="TKR92129.1"/>
    <property type="molecule type" value="Genomic_DNA"/>
</dbReference>
<reference evidence="3" key="3">
    <citation type="journal article" date="2019" name="G3 (Bethesda)">
        <title>Hybrid Assembly of the Genome of the Entomopathogenic Nematode Steinernema carpocapsae Identifies the X-Chromosome.</title>
        <authorList>
            <person name="Serra L."/>
            <person name="Macchietto M."/>
            <person name="Macias-Munoz A."/>
            <person name="McGill C.J."/>
            <person name="Rodriguez I.M."/>
            <person name="Rodriguez B."/>
            <person name="Murad R."/>
            <person name="Mortazavi A."/>
        </authorList>
    </citation>
    <scope>NUCLEOTIDE SEQUENCE</scope>
    <source>
        <strain evidence="3">ALL</strain>
    </source>
</reference>
<organism evidence="3">
    <name type="scientific">Steinernema carpocapsae</name>
    <name type="common">Entomopathogenic nematode</name>
    <dbReference type="NCBI Taxonomy" id="34508"/>
    <lineage>
        <taxon>Eukaryota</taxon>
        <taxon>Metazoa</taxon>
        <taxon>Ecdysozoa</taxon>
        <taxon>Nematoda</taxon>
        <taxon>Chromadorea</taxon>
        <taxon>Rhabditida</taxon>
        <taxon>Tylenchina</taxon>
        <taxon>Panagrolaimomorpha</taxon>
        <taxon>Strongyloidoidea</taxon>
        <taxon>Steinernematidae</taxon>
        <taxon>Steinernema</taxon>
    </lineage>
</organism>
<evidence type="ECO:0000313" key="3">
    <source>
        <dbReference type="EMBL" id="TKR92129.1"/>
    </source>
</evidence>
<reference evidence="3" key="2">
    <citation type="journal article" date="2015" name="Genome Biol.">
        <title>Comparative genomics of Steinernema reveals deeply conserved gene regulatory networks.</title>
        <authorList>
            <person name="Dillman A.R."/>
            <person name="Macchietto M."/>
            <person name="Porter C.F."/>
            <person name="Rogers A."/>
            <person name="Williams B."/>
            <person name="Antoshechkin I."/>
            <person name="Lee M.M."/>
            <person name="Goodwin Z."/>
            <person name="Lu X."/>
            <person name="Lewis E.E."/>
            <person name="Goodrich-Blair H."/>
            <person name="Stock S.P."/>
            <person name="Adams B.J."/>
            <person name="Sternberg P.W."/>
            <person name="Mortazavi A."/>
        </authorList>
    </citation>
    <scope>NUCLEOTIDE SEQUENCE [LARGE SCALE GENOMIC DNA]</scope>
    <source>
        <strain evidence="3">ALL</strain>
    </source>
</reference>
<proteinExistence type="predicted"/>
<feature type="region of interest" description="Disordered" evidence="1">
    <location>
        <begin position="58"/>
        <end position="106"/>
    </location>
</feature>
<dbReference type="AlphaFoldDB" id="A0A4U5P741"/>
<accession>A0A4U5P741</accession>
<evidence type="ECO:0000256" key="1">
    <source>
        <dbReference type="SAM" id="MobiDB-lite"/>
    </source>
</evidence>
<protein>
    <submittedName>
        <fullName evidence="3">Uncharacterized protein</fullName>
    </submittedName>
</protein>